<dbReference type="PANTHER" id="PTHR24252:SF7">
    <property type="entry name" value="HYALIN"/>
    <property type="match status" value="1"/>
</dbReference>
<dbReference type="InterPro" id="IPR018114">
    <property type="entry name" value="TRYPSIN_HIS"/>
</dbReference>
<evidence type="ECO:0000256" key="2">
    <source>
        <dbReference type="ARBA" id="ARBA00022801"/>
    </source>
</evidence>
<dbReference type="GO" id="GO:0006508">
    <property type="term" value="P:proteolysis"/>
    <property type="evidence" value="ECO:0007669"/>
    <property type="project" value="UniProtKB-KW"/>
</dbReference>
<feature type="disulfide bond" evidence="5">
    <location>
        <begin position="1833"/>
        <end position="1848"/>
    </location>
</feature>
<reference evidence="10" key="1">
    <citation type="journal article" date="2023" name="bioRxiv">
        <title>Scaffold-level genome assemblies of two parasitoid biocontrol wasps reveal the parthenogenesis mechanism and an associated novel virus.</title>
        <authorList>
            <person name="Inwood S."/>
            <person name="Skelly J."/>
            <person name="Guhlin J."/>
            <person name="Harrop T."/>
            <person name="Goldson S."/>
            <person name="Dearden P."/>
        </authorList>
    </citation>
    <scope>NUCLEOTIDE SEQUENCE</scope>
    <source>
        <strain evidence="10">Irish</strain>
        <tissue evidence="10">Whole body</tissue>
    </source>
</reference>
<dbReference type="SUPFAM" id="SSF57424">
    <property type="entry name" value="LDL receptor-like module"/>
    <property type="match status" value="8"/>
</dbReference>
<dbReference type="SUPFAM" id="SSF50494">
    <property type="entry name" value="Trypsin-like serine proteases"/>
    <property type="match status" value="2"/>
</dbReference>
<dbReference type="InterPro" id="IPR043504">
    <property type="entry name" value="Peptidase_S1_PA_chymotrypsin"/>
</dbReference>
<dbReference type="PROSITE" id="PS00135">
    <property type="entry name" value="TRYPSIN_SER"/>
    <property type="match status" value="1"/>
</dbReference>
<keyword evidence="1 6" id="KW-0645">Protease</keyword>
<dbReference type="InterPro" id="IPR036055">
    <property type="entry name" value="LDL_receptor-like_sf"/>
</dbReference>
<keyword evidence="2 6" id="KW-0378">Hydrolase</keyword>
<dbReference type="InterPro" id="IPR001254">
    <property type="entry name" value="Trypsin_dom"/>
</dbReference>
<keyword evidence="8" id="KW-1133">Transmembrane helix</keyword>
<evidence type="ECO:0000259" key="9">
    <source>
        <dbReference type="PROSITE" id="PS50240"/>
    </source>
</evidence>
<feature type="region of interest" description="Disordered" evidence="7">
    <location>
        <begin position="531"/>
        <end position="570"/>
    </location>
</feature>
<feature type="disulfide bond" evidence="5">
    <location>
        <begin position="1751"/>
        <end position="1769"/>
    </location>
</feature>
<comment type="caution">
    <text evidence="10">The sequence shown here is derived from an EMBL/GenBank/DDBJ whole genome shotgun (WGS) entry which is preliminary data.</text>
</comment>
<evidence type="ECO:0000256" key="8">
    <source>
        <dbReference type="SAM" id="Phobius"/>
    </source>
</evidence>
<gene>
    <name evidence="10" type="ORF">PV328_003889</name>
</gene>
<dbReference type="InterPro" id="IPR002172">
    <property type="entry name" value="LDrepeatLR_classA_rpt"/>
</dbReference>
<dbReference type="CDD" id="cd00190">
    <property type="entry name" value="Tryp_SPc"/>
    <property type="match status" value="1"/>
</dbReference>
<dbReference type="PRINTS" id="PR00261">
    <property type="entry name" value="LDLRECEPTOR"/>
</dbReference>
<dbReference type="PROSITE" id="PS50240">
    <property type="entry name" value="TRYPSIN_DOM"/>
    <property type="match status" value="1"/>
</dbReference>
<dbReference type="Pfam" id="PF00089">
    <property type="entry name" value="Trypsin"/>
    <property type="match status" value="1"/>
</dbReference>
<dbReference type="PROSITE" id="PS01209">
    <property type="entry name" value="LDLRA_1"/>
    <property type="match status" value="4"/>
</dbReference>
<dbReference type="InterPro" id="IPR033116">
    <property type="entry name" value="TRYPSIN_SER"/>
</dbReference>
<proteinExistence type="predicted"/>
<feature type="disulfide bond" evidence="5">
    <location>
        <begin position="1325"/>
        <end position="1340"/>
    </location>
</feature>
<accession>A0AA39KL45</accession>
<evidence type="ECO:0000256" key="4">
    <source>
        <dbReference type="ARBA" id="ARBA00023157"/>
    </source>
</evidence>
<dbReference type="PROSITE" id="PS50068">
    <property type="entry name" value="LDLRA_2"/>
    <property type="match status" value="8"/>
</dbReference>
<feature type="disulfide bond" evidence="5">
    <location>
        <begin position="1744"/>
        <end position="1756"/>
    </location>
</feature>
<dbReference type="InterPro" id="IPR015420">
    <property type="entry name" value="Peptidase_S1A_nudel"/>
</dbReference>
<dbReference type="FunFam" id="2.40.10.10:FF:000003">
    <property type="entry name" value="Transmembrane serine protease 3"/>
    <property type="match status" value="1"/>
</dbReference>
<dbReference type="GO" id="GO:0004252">
    <property type="term" value="F:serine-type endopeptidase activity"/>
    <property type="evidence" value="ECO:0007669"/>
    <property type="project" value="InterPro"/>
</dbReference>
<dbReference type="Gene3D" id="2.40.10.10">
    <property type="entry name" value="Trypsin-like serine proteases"/>
    <property type="match status" value="2"/>
</dbReference>
<keyword evidence="8" id="KW-0812">Transmembrane</keyword>
<sequence>MEETHKVKSKSKDIAVCHNNSSSKIRMINLPVERKIQMLNCTMKKKINDNVFNYQKLNARILFIFIILLFITFGIIVYNILKQVENESKLHDIQTTDKLPSRENSIAYENKNHQDYLDISGFVTEIQNPTSNDLKYRVRRNTFDKPRRIKDIKRFQNYRGEHQTEEIEYKNNCKAMYNYCRRVLQNEVLLNEEAINNYPTSRDLMNAASPEIRDYLMCLECQKMEQYDTIEYHQPKSTNDKFMLNYNQYPNENGQIDNINLKTMTNSKSFVNNPQLTDTSTNEMIEKSSTSTANAPIKYYIPFPIPNANERTLTGPDFTNPMSPRIYRDTITAEDNIYFDGFENQSNPTELIDIRSTQTNQVDPKILSSQFYQSGMMSESKPPMIPTAETMKTGQQLQLTPVSVVSYPVCFYGPPPAVYPQAKQSQSSIMYPSAPTQSGFSPSSSDPRAYQSPSKNSDAGQGQGFVPYQSLGYEPAPVQSFANSPQLPSPNIGYNDQRVGPTGPGQSLMNVGYPSGFYCAFMPTFQFPTVPGDYQRSSGPADESQPRENYTPYNRENNPDNFPSSSAAPSYNVNSSNCKLNYLECLDKSSCVMRAYWCDGIVHCPDASDETRCSCRDRIIKDRLCDGYFDCPHGEDELGCFACPHNAFNCEDWTKQNQRGNCLTLSQRCDGIKQCQNGKDEQDCTALINNEIMDDEDIFTIGYTAGYLYKNYQGKWYPACTPTKEWAIESCAGEIGTLSINQQSPQIITVSAPISQNQSLYISKLGNGQIALVKDCNKQTIFVNCPEMPCGTRVNSAPDNYRAHLRFEDVLVASPHFNLTGNQSVDNRTDESKENEEMEKIRQEQEQSSMDPRIVGGRASSPKAWPSIVAIYKNGLYKCGGVILNEYWILTAAHCLEKYHLNYYRINAGLLRRFSFSPMEQTRQAEFIIIHPQYIPSVKLNDLGLIKLNEPLRFNRWIRSICLPNNSPTFNPTPGQYCTTIGWGSTVEFGPEPDHLREVEVPILPSCKQSTDNTAAVICAGKIEGGKDACQGDSGGPLMCKISEQTDQWYVAGIVSHGVGCARPGEPGAYTNVGYFSPWINNTMHDDRALVGPKPLNKCLGFSCNGGFGKCLPSRRRCDKNVDCIDAEDEINCSYNTNPAATFRDANESTPNSFDNSNTQNESYPVSDDAEVWTKKSITQLGGDAPTSMTTYPTTDSILDTVDSTNVVDFTDEVTTTTDETSSAFNDLETATSNFSDQPLRFTCTKLIQSISMTARCNKIIDCEDGTDEVNCTCNDILMNVHPSAICNGRVDCYDATDEKNCNFCEENEFICVRSGSCIPQNKKCDNQVDCPLGEDELDCFNLFEYPLLDLDNRPVINTPGEGVIVKEVDGVWKPYCSDDPEGDDNKFNVNQVCQYLGFKGVSWMSIASTPNLTLLNEIEENDIEFDVSNSNSTVNLSMQNETNECVAIMAECRKSLISPANSYLYKNTSEEDNSTHMWPWQGAIFLDGTYHCPAIFLHDQWFLTSLRCTENIDLDINATKLIVGMSPEYKYVPGPYENIRNVTMIKPFKEFNVSLLNVEPHPLSRYIQPIFAEERFSAPNAQDECFAMGTDPKFNSMETPFESVPDSCLSCDRCFRRKINDEECKNETRGDWSGIVTCRGSSGWYPAAVFHEKDMICGFQTAQSLMSIDQMFPYLVDAMDNQYLLHSQLPHCDGIRCERGKCIPWKNVCNGIQDCEKAEDELTNYCEEKRNICKNSSTMNCECSKSELKCRNGECISKEMFCDGKPDCSDGTDEPNECNCGEYLKLTAPERVCDKIRHCYDKTDEQNCNCEDDTYKCIDSNESRCIPYDFVCDGDKDCPNGDDESLCRMIKNNPKSADFGGEVLHRTFGVWHTECFPKPIKTNAQAQEICESFGFLNGTIISIDQAAPQGPATQPEFDNFFMIRLSDQWAITTREAKPLVKLVAATNECHRAFIKCL</sequence>
<feature type="region of interest" description="Disordered" evidence="7">
    <location>
        <begin position="429"/>
        <end position="507"/>
    </location>
</feature>
<evidence type="ECO:0000256" key="7">
    <source>
        <dbReference type="SAM" id="MobiDB-lite"/>
    </source>
</evidence>
<dbReference type="Gene3D" id="2.40.128.620">
    <property type="match status" value="1"/>
</dbReference>
<feature type="region of interest" description="Disordered" evidence="7">
    <location>
        <begin position="1145"/>
        <end position="1167"/>
    </location>
</feature>
<feature type="region of interest" description="Disordered" evidence="7">
    <location>
        <begin position="822"/>
        <end position="855"/>
    </location>
</feature>
<feature type="disulfide bond" evidence="5">
    <location>
        <begin position="598"/>
        <end position="613"/>
    </location>
</feature>
<comment type="caution">
    <text evidence="5">Lacks conserved residue(s) required for the propagation of feature annotation.</text>
</comment>
<keyword evidence="11" id="KW-1185">Reference proteome</keyword>
<dbReference type="SMART" id="SM00020">
    <property type="entry name" value="Tryp_SPc"/>
    <property type="match status" value="1"/>
</dbReference>
<name>A0AA39KL45_9HYME</name>
<feature type="domain" description="Peptidase S1" evidence="9">
    <location>
        <begin position="854"/>
        <end position="1085"/>
    </location>
</feature>
<feature type="compositionally biased region" description="Polar residues" evidence="7">
    <location>
        <begin position="1148"/>
        <end position="1164"/>
    </location>
</feature>
<keyword evidence="3 6" id="KW-0720">Serine protease</keyword>
<keyword evidence="4 5" id="KW-1015">Disulfide bond</keyword>
<dbReference type="InterPro" id="IPR009003">
    <property type="entry name" value="Peptidase_S1_PA"/>
</dbReference>
<dbReference type="Gene3D" id="4.10.400.10">
    <property type="entry name" value="Low-density Lipoprotein Receptor"/>
    <property type="match status" value="7"/>
</dbReference>
<dbReference type="PROSITE" id="PS00134">
    <property type="entry name" value="TRYPSIN_HIS"/>
    <property type="match status" value="1"/>
</dbReference>
<feature type="transmembrane region" description="Helical" evidence="8">
    <location>
        <begin position="61"/>
        <end position="81"/>
    </location>
</feature>
<feature type="disulfide bond" evidence="5">
    <location>
        <begin position="1287"/>
        <end position="1302"/>
    </location>
</feature>
<evidence type="ECO:0000313" key="11">
    <source>
        <dbReference type="Proteomes" id="UP001168990"/>
    </source>
</evidence>
<dbReference type="InterPro" id="IPR023415">
    <property type="entry name" value="LDLR_class-A_CS"/>
</dbReference>
<dbReference type="EMBL" id="JAQQBS010001422">
    <property type="protein sequence ID" value="KAK0165372.1"/>
    <property type="molecule type" value="Genomic_DNA"/>
</dbReference>
<dbReference type="Pfam" id="PF00057">
    <property type="entry name" value="Ldl_recept_a"/>
    <property type="match status" value="3"/>
</dbReference>
<dbReference type="SMART" id="SM00192">
    <property type="entry name" value="LDLa"/>
    <property type="match status" value="9"/>
</dbReference>
<dbReference type="Pfam" id="PF09342">
    <property type="entry name" value="DUF1986"/>
    <property type="match status" value="1"/>
</dbReference>
<evidence type="ECO:0000313" key="10">
    <source>
        <dbReference type="EMBL" id="KAK0165372.1"/>
    </source>
</evidence>
<organism evidence="10 11">
    <name type="scientific">Microctonus aethiopoides</name>
    <dbReference type="NCBI Taxonomy" id="144406"/>
    <lineage>
        <taxon>Eukaryota</taxon>
        <taxon>Metazoa</taxon>
        <taxon>Ecdysozoa</taxon>
        <taxon>Arthropoda</taxon>
        <taxon>Hexapoda</taxon>
        <taxon>Insecta</taxon>
        <taxon>Pterygota</taxon>
        <taxon>Neoptera</taxon>
        <taxon>Endopterygota</taxon>
        <taxon>Hymenoptera</taxon>
        <taxon>Apocrita</taxon>
        <taxon>Ichneumonoidea</taxon>
        <taxon>Braconidae</taxon>
        <taxon>Euphorinae</taxon>
        <taxon>Microctonus</taxon>
    </lineage>
</organism>
<keyword evidence="8" id="KW-0472">Membrane</keyword>
<dbReference type="Proteomes" id="UP001168990">
    <property type="component" value="Unassembled WGS sequence"/>
</dbReference>
<protein>
    <recommendedName>
        <fullName evidence="9">Peptidase S1 domain-containing protein</fullName>
    </recommendedName>
</protein>
<evidence type="ECO:0000256" key="5">
    <source>
        <dbReference type="PROSITE-ProRule" id="PRU00124"/>
    </source>
</evidence>
<feature type="disulfide bond" evidence="5">
    <location>
        <begin position="1118"/>
        <end position="1133"/>
    </location>
</feature>
<dbReference type="CDD" id="cd00112">
    <property type="entry name" value="LDLa"/>
    <property type="match status" value="7"/>
</dbReference>
<feature type="disulfide bond" evidence="5">
    <location>
        <begin position="669"/>
        <end position="684"/>
    </location>
</feature>
<evidence type="ECO:0000256" key="1">
    <source>
        <dbReference type="ARBA" id="ARBA00022670"/>
    </source>
</evidence>
<feature type="disulfide bond" evidence="5">
    <location>
        <begin position="1099"/>
        <end position="1111"/>
    </location>
</feature>
<evidence type="ECO:0000256" key="3">
    <source>
        <dbReference type="ARBA" id="ARBA00022825"/>
    </source>
</evidence>
<feature type="disulfide bond" evidence="5">
    <location>
        <begin position="1698"/>
        <end position="1716"/>
    </location>
</feature>
<dbReference type="PANTHER" id="PTHR24252">
    <property type="entry name" value="ACROSIN-RELATED"/>
    <property type="match status" value="1"/>
</dbReference>
<evidence type="ECO:0000256" key="6">
    <source>
        <dbReference type="RuleBase" id="RU363034"/>
    </source>
</evidence>
<reference evidence="10" key="2">
    <citation type="submission" date="2023-03" db="EMBL/GenBank/DDBJ databases">
        <authorList>
            <person name="Inwood S.N."/>
            <person name="Skelly J.G."/>
            <person name="Guhlin J."/>
            <person name="Harrop T.W.R."/>
            <person name="Goldson S.G."/>
            <person name="Dearden P.K."/>
        </authorList>
    </citation>
    <scope>NUCLEOTIDE SEQUENCE</scope>
    <source>
        <strain evidence="10">Irish</strain>
        <tissue evidence="10">Whole body</tissue>
    </source>
</reference>
<feature type="compositionally biased region" description="Polar residues" evidence="7">
    <location>
        <begin position="547"/>
        <end position="570"/>
    </location>
</feature>
<feature type="compositionally biased region" description="Polar residues" evidence="7">
    <location>
        <begin position="429"/>
        <end position="460"/>
    </location>
</feature>